<proteinExistence type="predicted"/>
<organism evidence="1 2">
    <name type="scientific">Caldovatus aquaticus</name>
    <dbReference type="NCBI Taxonomy" id="2865671"/>
    <lineage>
        <taxon>Bacteria</taxon>
        <taxon>Pseudomonadati</taxon>
        <taxon>Pseudomonadota</taxon>
        <taxon>Alphaproteobacteria</taxon>
        <taxon>Acetobacterales</taxon>
        <taxon>Roseomonadaceae</taxon>
        <taxon>Caldovatus</taxon>
    </lineage>
</organism>
<evidence type="ECO:0000313" key="1">
    <source>
        <dbReference type="EMBL" id="MBW8270307.1"/>
    </source>
</evidence>
<dbReference type="Proteomes" id="UP001519924">
    <property type="component" value="Unassembled WGS sequence"/>
</dbReference>
<dbReference type="InterPro" id="IPR050275">
    <property type="entry name" value="PGM_Phosphatase"/>
</dbReference>
<sequence length="200" mass="21207">MNGAAGPEPERLALVPFWFLRHGETDWNARGLSQGSTDIPLNAVGVAQARRAALALLGRGIAAIVSSPLGRARHTAEIVGEALGLPVAIEDDLREVRFGVQEGRPMGDWYDDWIAGRYTPEGAETFAALRARAVAAVNRAIARPGPVLVVAHGALFRALRGALGHKPNVRTPNALPLRCAPPAEGTVWEITPADLPPFPA</sequence>
<dbReference type="Pfam" id="PF00300">
    <property type="entry name" value="His_Phos_1"/>
    <property type="match status" value="1"/>
</dbReference>
<name>A0ABS7F5R7_9PROT</name>
<dbReference type="SMART" id="SM00855">
    <property type="entry name" value="PGAM"/>
    <property type="match status" value="1"/>
</dbReference>
<dbReference type="InterPro" id="IPR029033">
    <property type="entry name" value="His_PPase_superfam"/>
</dbReference>
<gene>
    <name evidence="1" type="ORF">K1J50_12515</name>
</gene>
<evidence type="ECO:0000313" key="2">
    <source>
        <dbReference type="Proteomes" id="UP001519924"/>
    </source>
</evidence>
<dbReference type="CDD" id="cd07067">
    <property type="entry name" value="HP_PGM_like"/>
    <property type="match status" value="1"/>
</dbReference>
<accession>A0ABS7F5R7</accession>
<reference evidence="1 2" key="1">
    <citation type="submission" date="2021-08" db="EMBL/GenBank/DDBJ databases">
        <title>Caldovatus sediminis gen. nov., sp. nov., a moderately thermophilic bacterium isolated from a hot spring.</title>
        <authorList>
            <person name="Hu C.-J."/>
            <person name="Li W.-J."/>
            <person name="Xian W.-D."/>
        </authorList>
    </citation>
    <scope>NUCLEOTIDE SEQUENCE [LARGE SCALE GENOMIC DNA]</scope>
    <source>
        <strain evidence="1 2">SYSU G05006</strain>
    </source>
</reference>
<dbReference type="PANTHER" id="PTHR48100">
    <property type="entry name" value="BROAD-SPECIFICITY PHOSPHATASE YOR283W-RELATED"/>
    <property type="match status" value="1"/>
</dbReference>
<dbReference type="SUPFAM" id="SSF53254">
    <property type="entry name" value="Phosphoglycerate mutase-like"/>
    <property type="match status" value="1"/>
</dbReference>
<dbReference type="InterPro" id="IPR013078">
    <property type="entry name" value="His_Pase_superF_clade-1"/>
</dbReference>
<comment type="caution">
    <text evidence="1">The sequence shown here is derived from an EMBL/GenBank/DDBJ whole genome shotgun (WGS) entry which is preliminary data.</text>
</comment>
<protein>
    <submittedName>
        <fullName evidence="1">Histidine phosphatase family protein</fullName>
    </submittedName>
</protein>
<dbReference type="PANTHER" id="PTHR48100:SF59">
    <property type="entry name" value="ADENOSYLCOBALAMIN_ALPHA-RIBAZOLE PHOSPHATASE"/>
    <property type="match status" value="1"/>
</dbReference>
<dbReference type="EMBL" id="JAHZUY010000036">
    <property type="protein sequence ID" value="MBW8270307.1"/>
    <property type="molecule type" value="Genomic_DNA"/>
</dbReference>
<dbReference type="Gene3D" id="3.40.50.1240">
    <property type="entry name" value="Phosphoglycerate mutase-like"/>
    <property type="match status" value="1"/>
</dbReference>
<keyword evidence="2" id="KW-1185">Reference proteome</keyword>
<dbReference type="RefSeq" id="WP_220118051.1">
    <property type="nucleotide sequence ID" value="NZ_JAHZUY010000036.1"/>
</dbReference>